<gene>
    <name evidence="1" type="ORF">NIES23_48840</name>
</gene>
<dbReference type="EMBL" id="AP018216">
    <property type="protein sequence ID" value="BAY72060.1"/>
    <property type="molecule type" value="Genomic_DNA"/>
</dbReference>
<dbReference type="AlphaFoldDB" id="A0A1Z4KSS3"/>
<proteinExistence type="predicted"/>
<name>A0A1Z4KSS3_ANAVA</name>
<accession>A0A1Z4KSS3</accession>
<sequence length="41" mass="5059">MLDPGLVIFQPEPHRQLPQQDYEYFSSYVQYRLVKNRKINF</sequence>
<dbReference type="Proteomes" id="UP000217507">
    <property type="component" value="Chromosome"/>
</dbReference>
<evidence type="ECO:0000313" key="2">
    <source>
        <dbReference type="Proteomes" id="UP000217507"/>
    </source>
</evidence>
<reference evidence="1 2" key="1">
    <citation type="submission" date="2017-06" db="EMBL/GenBank/DDBJ databases">
        <title>Genome sequencing of cyanobaciteial culture collection at National Institute for Environmental Studies (NIES).</title>
        <authorList>
            <person name="Hirose Y."/>
            <person name="Shimura Y."/>
            <person name="Fujisawa T."/>
            <person name="Nakamura Y."/>
            <person name="Kawachi M."/>
        </authorList>
    </citation>
    <scope>NUCLEOTIDE SEQUENCE [LARGE SCALE GENOMIC DNA]</scope>
    <source>
        <strain evidence="1 2">NIES-23</strain>
    </source>
</reference>
<organism evidence="1 2">
    <name type="scientific">Trichormus variabilis NIES-23</name>
    <dbReference type="NCBI Taxonomy" id="1973479"/>
    <lineage>
        <taxon>Bacteria</taxon>
        <taxon>Bacillati</taxon>
        <taxon>Cyanobacteriota</taxon>
        <taxon>Cyanophyceae</taxon>
        <taxon>Nostocales</taxon>
        <taxon>Nostocaceae</taxon>
        <taxon>Trichormus</taxon>
    </lineage>
</organism>
<protein>
    <submittedName>
        <fullName evidence="1">Uncharacterized protein</fullName>
    </submittedName>
</protein>
<evidence type="ECO:0000313" key="1">
    <source>
        <dbReference type="EMBL" id="BAY72060.1"/>
    </source>
</evidence>